<protein>
    <submittedName>
        <fullName evidence="5">Methyltransferase-like protein</fullName>
    </submittedName>
</protein>
<comment type="caution">
    <text evidence="5">The sequence shown here is derived from an EMBL/GenBank/DDBJ whole genome shotgun (WGS) entry which is preliminary data.</text>
</comment>
<dbReference type="Proteomes" id="UP001174694">
    <property type="component" value="Unassembled WGS sequence"/>
</dbReference>
<accession>A0AA38RYH1</accession>
<proteinExistence type="inferred from homology"/>
<dbReference type="PANTHER" id="PTHR44942:SF4">
    <property type="entry name" value="METHYLTRANSFERASE TYPE 11 DOMAIN-CONTAINING PROTEIN"/>
    <property type="match status" value="1"/>
</dbReference>
<evidence type="ECO:0000259" key="4">
    <source>
        <dbReference type="Pfam" id="PF08241"/>
    </source>
</evidence>
<keyword evidence="6" id="KW-1185">Reference proteome</keyword>
<organism evidence="5 6">
    <name type="scientific">Pleurostoma richardsiae</name>
    <dbReference type="NCBI Taxonomy" id="41990"/>
    <lineage>
        <taxon>Eukaryota</taxon>
        <taxon>Fungi</taxon>
        <taxon>Dikarya</taxon>
        <taxon>Ascomycota</taxon>
        <taxon>Pezizomycotina</taxon>
        <taxon>Sordariomycetes</taxon>
        <taxon>Sordariomycetidae</taxon>
        <taxon>Calosphaeriales</taxon>
        <taxon>Pleurostomataceae</taxon>
        <taxon>Pleurostoma</taxon>
    </lineage>
</organism>
<dbReference type="InterPro" id="IPR013216">
    <property type="entry name" value="Methyltransf_11"/>
</dbReference>
<name>A0AA38RYH1_9PEZI</name>
<dbReference type="Gene3D" id="3.40.50.150">
    <property type="entry name" value="Vaccinia Virus protein VP39"/>
    <property type="match status" value="1"/>
</dbReference>
<evidence type="ECO:0000256" key="3">
    <source>
        <dbReference type="ARBA" id="ARBA00022679"/>
    </source>
</evidence>
<dbReference type="GO" id="GO:0032259">
    <property type="term" value="P:methylation"/>
    <property type="evidence" value="ECO:0007669"/>
    <property type="project" value="UniProtKB-KW"/>
</dbReference>
<sequence>MASFAKPNFAYASYAAFRPSYPPSLFRTVLAYHRPGASFSSPSPSGTLLDLGCGHGLIARALAPHFTSVTALDPSAGMVAQARRLTPREIYPSVTIRQGSAEDLSFLPAASVDLAVAGQAAHWFDYGRAWPELARVVRAGGSLAFWGYKDNVLVGYPAAAAVYERFVYGRGEIAPGGMEAMGRFWQQPGRGILRDSLRAVEPPAGQWEDVRRVVWDPDRERADAGVPEAPEEALWQRKRLRLGEYEGYLRTFSSFNNWKAEHGEKHKSRAEGGEGDVVDAMFDALLEAVPEWKAKGEQWRDVEVESVWGTVILMARRRS</sequence>
<dbReference type="GO" id="GO:0008757">
    <property type="term" value="F:S-adenosylmethionine-dependent methyltransferase activity"/>
    <property type="evidence" value="ECO:0007669"/>
    <property type="project" value="InterPro"/>
</dbReference>
<dbReference type="PANTHER" id="PTHR44942">
    <property type="entry name" value="METHYLTRANSF_11 DOMAIN-CONTAINING PROTEIN"/>
    <property type="match status" value="1"/>
</dbReference>
<reference evidence="5" key="1">
    <citation type="submission" date="2022-07" db="EMBL/GenBank/DDBJ databases">
        <title>Fungi with potential for degradation of polypropylene.</title>
        <authorList>
            <person name="Gostincar C."/>
        </authorList>
    </citation>
    <scope>NUCLEOTIDE SEQUENCE</scope>
    <source>
        <strain evidence="5">EXF-13308</strain>
    </source>
</reference>
<keyword evidence="2 5" id="KW-0489">Methyltransferase</keyword>
<dbReference type="CDD" id="cd02440">
    <property type="entry name" value="AdoMet_MTases"/>
    <property type="match status" value="1"/>
</dbReference>
<feature type="domain" description="Methyltransferase type 11" evidence="4">
    <location>
        <begin position="49"/>
        <end position="145"/>
    </location>
</feature>
<dbReference type="SUPFAM" id="SSF53335">
    <property type="entry name" value="S-adenosyl-L-methionine-dependent methyltransferases"/>
    <property type="match status" value="1"/>
</dbReference>
<dbReference type="AlphaFoldDB" id="A0AA38RYH1"/>
<dbReference type="EMBL" id="JANBVO010000007">
    <property type="protein sequence ID" value="KAJ9150728.1"/>
    <property type="molecule type" value="Genomic_DNA"/>
</dbReference>
<evidence type="ECO:0000313" key="5">
    <source>
        <dbReference type="EMBL" id="KAJ9150728.1"/>
    </source>
</evidence>
<evidence type="ECO:0000256" key="2">
    <source>
        <dbReference type="ARBA" id="ARBA00022603"/>
    </source>
</evidence>
<keyword evidence="3" id="KW-0808">Transferase</keyword>
<gene>
    <name evidence="5" type="ORF">NKR23_g3465</name>
</gene>
<dbReference type="InterPro" id="IPR051052">
    <property type="entry name" value="Diverse_substrate_MTase"/>
</dbReference>
<comment type="similarity">
    <text evidence="1">Belongs to the methyltransferase superfamily.</text>
</comment>
<dbReference type="Pfam" id="PF08241">
    <property type="entry name" value="Methyltransf_11"/>
    <property type="match status" value="1"/>
</dbReference>
<evidence type="ECO:0000313" key="6">
    <source>
        <dbReference type="Proteomes" id="UP001174694"/>
    </source>
</evidence>
<evidence type="ECO:0000256" key="1">
    <source>
        <dbReference type="ARBA" id="ARBA00008361"/>
    </source>
</evidence>
<dbReference type="InterPro" id="IPR029063">
    <property type="entry name" value="SAM-dependent_MTases_sf"/>
</dbReference>